<feature type="transmembrane region" description="Helical" evidence="5">
    <location>
        <begin position="21"/>
        <end position="41"/>
    </location>
</feature>
<evidence type="ECO:0000256" key="4">
    <source>
        <dbReference type="ARBA" id="ARBA00023136"/>
    </source>
</evidence>
<dbReference type="GO" id="GO:0140359">
    <property type="term" value="F:ABC-type transporter activity"/>
    <property type="evidence" value="ECO:0007669"/>
    <property type="project" value="InterPro"/>
</dbReference>
<keyword evidence="3 5" id="KW-1133">Transmembrane helix</keyword>
<feature type="domain" description="ABC-2 type transporter transmembrane" evidence="6">
    <location>
        <begin position="20"/>
        <end position="381"/>
    </location>
</feature>
<reference evidence="7 8" key="1">
    <citation type="journal article" date="2020" name="Biotechnol. Biofuels">
        <title>New insights from the biogas microbiome by comprehensive genome-resolved metagenomics of nearly 1600 species originating from multiple anaerobic digesters.</title>
        <authorList>
            <person name="Campanaro S."/>
            <person name="Treu L."/>
            <person name="Rodriguez-R L.M."/>
            <person name="Kovalovszki A."/>
            <person name="Ziels R.M."/>
            <person name="Maus I."/>
            <person name="Zhu X."/>
            <person name="Kougias P.G."/>
            <person name="Basile A."/>
            <person name="Luo G."/>
            <person name="Schluter A."/>
            <person name="Konstantinidis K.T."/>
            <person name="Angelidaki I."/>
        </authorList>
    </citation>
    <scope>NUCLEOTIDE SEQUENCE [LARGE SCALE GENOMIC DNA]</scope>
    <source>
        <strain evidence="7">AS06rmzACSIP_65</strain>
    </source>
</reference>
<feature type="transmembrane region" description="Helical" evidence="5">
    <location>
        <begin position="332"/>
        <end position="350"/>
    </location>
</feature>
<comment type="caution">
    <text evidence="7">The sequence shown here is derived from an EMBL/GenBank/DDBJ whole genome shotgun (WGS) entry which is preliminary data.</text>
</comment>
<dbReference type="EMBL" id="JAAZBX010000007">
    <property type="protein sequence ID" value="NLD25396.1"/>
    <property type="molecule type" value="Genomic_DNA"/>
</dbReference>
<dbReference type="PANTHER" id="PTHR43471">
    <property type="entry name" value="ABC TRANSPORTER PERMEASE"/>
    <property type="match status" value="1"/>
</dbReference>
<evidence type="ECO:0000313" key="7">
    <source>
        <dbReference type="EMBL" id="NLD25396.1"/>
    </source>
</evidence>
<protein>
    <submittedName>
        <fullName evidence="7">ABC transporter permease</fullName>
    </submittedName>
</protein>
<feature type="transmembrane region" description="Helical" evidence="5">
    <location>
        <begin position="177"/>
        <end position="199"/>
    </location>
</feature>
<organism evidence="7 8">
    <name type="scientific">Candidatus Dojkabacteria bacterium</name>
    <dbReference type="NCBI Taxonomy" id="2099670"/>
    <lineage>
        <taxon>Bacteria</taxon>
        <taxon>Candidatus Dojkabacteria</taxon>
    </lineage>
</organism>
<evidence type="ECO:0000256" key="2">
    <source>
        <dbReference type="ARBA" id="ARBA00022692"/>
    </source>
</evidence>
<sequence>MGRIFEIAKFEYLKIIKTVSFWAATLFFPIFMALIMVISGFSSIQANKKAQEGSNLTKIYILDEVGIIPNNLISEPLEKITDIKLVENDVKEDSSKVIIHLPKDFLKSLKYEVYQKETGDLMRMANIPILMESLIKSSAIESIQDEKSKLLLSGKISSEIFSYQDDGNVVKQGFDKYVLPILSMVVFFVTVYISSSYLLQSVSSEKENRMIETMLSIVDKKSLMLGKMIGLMLVVITQLMVWLILGVVIFTVASKYTEINLPFDIAKIDWSALPYSIFFIITGFLFFGAIMMGTGAIGTGAEDSRNLSSIFIMLSIAPIYVMQSLLMDPNSLVSRVFTYFPFSSYMVMMIRNSLGTLPNKELFLGMILCLLYVIIAIWIAYKLFELGCLMYNRRASSKEMIEFLFRKKRS</sequence>
<dbReference type="GO" id="GO:0016020">
    <property type="term" value="C:membrane"/>
    <property type="evidence" value="ECO:0007669"/>
    <property type="project" value="UniProtKB-SubCell"/>
</dbReference>
<name>A0A847D0U1_9BACT</name>
<evidence type="ECO:0000256" key="5">
    <source>
        <dbReference type="SAM" id="Phobius"/>
    </source>
</evidence>
<keyword evidence="4 5" id="KW-0472">Membrane</keyword>
<evidence type="ECO:0000313" key="8">
    <source>
        <dbReference type="Proteomes" id="UP000545876"/>
    </source>
</evidence>
<dbReference type="InterPro" id="IPR013525">
    <property type="entry name" value="ABC2_TM"/>
</dbReference>
<dbReference type="AlphaFoldDB" id="A0A847D0U1"/>
<feature type="transmembrane region" description="Helical" evidence="5">
    <location>
        <begin position="307"/>
        <end position="326"/>
    </location>
</feature>
<gene>
    <name evidence="7" type="ORF">GX656_02025</name>
</gene>
<evidence type="ECO:0000256" key="3">
    <source>
        <dbReference type="ARBA" id="ARBA00022989"/>
    </source>
</evidence>
<feature type="transmembrane region" description="Helical" evidence="5">
    <location>
        <begin position="229"/>
        <end position="253"/>
    </location>
</feature>
<accession>A0A847D0U1</accession>
<keyword evidence="2 5" id="KW-0812">Transmembrane</keyword>
<feature type="transmembrane region" description="Helical" evidence="5">
    <location>
        <begin position="273"/>
        <end position="295"/>
    </location>
</feature>
<comment type="subcellular location">
    <subcellularLocation>
        <location evidence="1">Membrane</location>
        <topology evidence="1">Multi-pass membrane protein</topology>
    </subcellularLocation>
</comment>
<dbReference type="Proteomes" id="UP000545876">
    <property type="component" value="Unassembled WGS sequence"/>
</dbReference>
<proteinExistence type="predicted"/>
<feature type="transmembrane region" description="Helical" evidence="5">
    <location>
        <begin position="362"/>
        <end position="381"/>
    </location>
</feature>
<dbReference type="Pfam" id="PF12698">
    <property type="entry name" value="ABC2_membrane_3"/>
    <property type="match status" value="1"/>
</dbReference>
<evidence type="ECO:0000256" key="1">
    <source>
        <dbReference type="ARBA" id="ARBA00004141"/>
    </source>
</evidence>
<evidence type="ECO:0000259" key="6">
    <source>
        <dbReference type="Pfam" id="PF12698"/>
    </source>
</evidence>